<feature type="non-terminal residue" evidence="1">
    <location>
        <position position="47"/>
    </location>
</feature>
<sequence>MVDKIIDKLDEYRYTGDVDMGPSIPKAWFERLAIEIAALYTEPVSEG</sequence>
<proteinExistence type="predicted"/>
<protein>
    <submittedName>
        <fullName evidence="1">Uncharacterized protein</fullName>
    </submittedName>
</protein>
<name>A0A0F8Z6A9_9ZZZZ</name>
<comment type="caution">
    <text evidence="1">The sequence shown here is derived from an EMBL/GenBank/DDBJ whole genome shotgun (WGS) entry which is preliminary data.</text>
</comment>
<organism evidence="1">
    <name type="scientific">marine sediment metagenome</name>
    <dbReference type="NCBI Taxonomy" id="412755"/>
    <lineage>
        <taxon>unclassified sequences</taxon>
        <taxon>metagenomes</taxon>
        <taxon>ecological metagenomes</taxon>
    </lineage>
</organism>
<gene>
    <name evidence="1" type="ORF">LCGC14_2734590</name>
</gene>
<reference evidence="1" key="1">
    <citation type="journal article" date="2015" name="Nature">
        <title>Complex archaea that bridge the gap between prokaryotes and eukaryotes.</title>
        <authorList>
            <person name="Spang A."/>
            <person name="Saw J.H."/>
            <person name="Jorgensen S.L."/>
            <person name="Zaremba-Niedzwiedzka K."/>
            <person name="Martijn J."/>
            <person name="Lind A.E."/>
            <person name="van Eijk R."/>
            <person name="Schleper C."/>
            <person name="Guy L."/>
            <person name="Ettema T.J."/>
        </authorList>
    </citation>
    <scope>NUCLEOTIDE SEQUENCE</scope>
</reference>
<evidence type="ECO:0000313" key="1">
    <source>
        <dbReference type="EMBL" id="KKK89288.1"/>
    </source>
</evidence>
<accession>A0A0F8Z6A9</accession>
<dbReference type="AlphaFoldDB" id="A0A0F8Z6A9"/>
<dbReference type="EMBL" id="LAZR01049597">
    <property type="protein sequence ID" value="KKK89288.1"/>
    <property type="molecule type" value="Genomic_DNA"/>
</dbReference>